<dbReference type="STRING" id="1452487.AVW16_02760"/>
<dbReference type="Pfam" id="PF07209">
    <property type="entry name" value="DUF1415"/>
    <property type="match status" value="1"/>
</dbReference>
<evidence type="ECO:0000313" key="2">
    <source>
        <dbReference type="Proteomes" id="UP000076625"/>
    </source>
</evidence>
<protein>
    <recommendedName>
        <fullName evidence="3">Peptidase</fullName>
    </recommendedName>
</protein>
<dbReference type="Proteomes" id="UP000076625">
    <property type="component" value="Unassembled WGS sequence"/>
</dbReference>
<sequence>MYRAPDEDRPEFDPAIVDATRDWLEKAVIGLNLCPFAKAVHVKKQIRYVVSHAEDAEALLAELVAELETLAEASPDKIDTTLLIHPWALTDFLDYNDFLDVADAALEQLDLDGILQVASFHPDYQFDGTDIDDIENYSNRSPYPTLHLLREDSIERAVAAFPDAADIYERNIETLKKLGHAGWDALGLRAGRR</sequence>
<dbReference type="InterPro" id="IPR009858">
    <property type="entry name" value="DUF1415"/>
</dbReference>
<name>A0A165EMK9_9NEIS</name>
<keyword evidence="2" id="KW-1185">Reference proteome</keyword>
<gene>
    <name evidence="1" type="ORF">AVW16_02760</name>
</gene>
<evidence type="ECO:0000313" key="1">
    <source>
        <dbReference type="EMBL" id="KZE25963.1"/>
    </source>
</evidence>
<dbReference type="AlphaFoldDB" id="A0A165EMK9"/>
<dbReference type="EMBL" id="LQQU01000058">
    <property type="protein sequence ID" value="KZE25963.1"/>
    <property type="molecule type" value="Genomic_DNA"/>
</dbReference>
<comment type="caution">
    <text evidence="1">The sequence shown here is derived from an EMBL/GenBank/DDBJ whole genome shotgun (WGS) entry which is preliminary data.</text>
</comment>
<proteinExistence type="predicted"/>
<dbReference type="OrthoDB" id="277390at2"/>
<organism evidence="1 2">
    <name type="scientific">Crenobacter luteus</name>
    <dbReference type="NCBI Taxonomy" id="1452487"/>
    <lineage>
        <taxon>Bacteria</taxon>
        <taxon>Pseudomonadati</taxon>
        <taxon>Pseudomonadota</taxon>
        <taxon>Betaproteobacteria</taxon>
        <taxon>Neisseriales</taxon>
        <taxon>Neisseriaceae</taxon>
        <taxon>Crenobacter</taxon>
    </lineage>
</organism>
<accession>A0A165EMK9</accession>
<reference evidence="2" key="1">
    <citation type="submission" date="2016-01" db="EMBL/GenBank/DDBJ databases">
        <title>Draft genome of Chromobacterium sp. F49.</title>
        <authorList>
            <person name="Hong K.W."/>
        </authorList>
    </citation>
    <scope>NUCLEOTIDE SEQUENCE [LARGE SCALE GENOMIC DNA]</scope>
    <source>
        <strain evidence="2">CN10</strain>
    </source>
</reference>
<evidence type="ECO:0008006" key="3">
    <source>
        <dbReference type="Google" id="ProtNLM"/>
    </source>
</evidence>
<dbReference type="RefSeq" id="WP_066614449.1">
    <property type="nucleotide sequence ID" value="NZ_LQQU01000058.1"/>
</dbReference>